<dbReference type="InterPro" id="IPR036390">
    <property type="entry name" value="WH_DNA-bd_sf"/>
</dbReference>
<evidence type="ECO:0000259" key="2">
    <source>
        <dbReference type="Pfam" id="PF13280"/>
    </source>
</evidence>
<keyword evidence="4" id="KW-1185">Reference proteome</keyword>
<feature type="domain" description="WYL" evidence="2">
    <location>
        <begin position="141"/>
        <end position="208"/>
    </location>
</feature>
<sequence>MSASGPKRAERLLNLLQILYQHRYPVSGHWLAQELSVSLRTLYRDICALRVQGADIQGEAGTGFILSRSHHLPPVMFTPEQLDALALGLRWVAAYGDAGIAKAASEVTGKIRQGLPPQLKTLFDDSTLLVGKTQVAHHNPENLNSLRSAIRRRQKIRTGYTDRSGNVSERTIWPFALGYFSGDIVLAAWCEKRNAFRHFDVTRLTSLQLVQEGYPHSRYRLLRMWRNAGLDNTIPGRS</sequence>
<dbReference type="PANTHER" id="PTHR34580">
    <property type="match status" value="1"/>
</dbReference>
<feature type="domain" description="Helix-turn-helix type 11" evidence="1">
    <location>
        <begin position="11"/>
        <end position="64"/>
    </location>
</feature>
<dbReference type="Proteomes" id="UP000192900">
    <property type="component" value="Chromosome"/>
</dbReference>
<evidence type="ECO:0000259" key="1">
    <source>
        <dbReference type="Pfam" id="PF08279"/>
    </source>
</evidence>
<dbReference type="KEGG" id="palh:B1H58_11935"/>
<dbReference type="AlphaFoldDB" id="A0A1W6B6I8"/>
<dbReference type="Pfam" id="PF13280">
    <property type="entry name" value="WYL"/>
    <property type="match status" value="1"/>
</dbReference>
<dbReference type="InterPro" id="IPR036388">
    <property type="entry name" value="WH-like_DNA-bd_sf"/>
</dbReference>
<dbReference type="Gene3D" id="1.10.10.10">
    <property type="entry name" value="Winged helix-like DNA-binding domain superfamily/Winged helix DNA-binding domain"/>
    <property type="match status" value="1"/>
</dbReference>
<dbReference type="RefSeq" id="WP_085070535.1">
    <property type="nucleotide sequence ID" value="NZ_CP019706.1"/>
</dbReference>
<dbReference type="PROSITE" id="PS52050">
    <property type="entry name" value="WYL"/>
    <property type="match status" value="1"/>
</dbReference>
<name>A0A1W6B6I8_9GAMM</name>
<dbReference type="STRING" id="1891675.B1H58_11935"/>
<dbReference type="EMBL" id="CP019706">
    <property type="protein sequence ID" value="ARJ42663.1"/>
    <property type="molecule type" value="Genomic_DNA"/>
</dbReference>
<gene>
    <name evidence="3" type="ORF">B1H58_11935</name>
</gene>
<protein>
    <submittedName>
        <fullName evidence="3">Transcriptional regulator</fullName>
    </submittedName>
</protein>
<dbReference type="InterPro" id="IPR013196">
    <property type="entry name" value="HTH_11"/>
</dbReference>
<proteinExistence type="predicted"/>
<evidence type="ECO:0000313" key="3">
    <source>
        <dbReference type="EMBL" id="ARJ42663.1"/>
    </source>
</evidence>
<organism evidence="3 4">
    <name type="scientific">Pantoea alhagi</name>
    <dbReference type="NCBI Taxonomy" id="1891675"/>
    <lineage>
        <taxon>Bacteria</taxon>
        <taxon>Pseudomonadati</taxon>
        <taxon>Pseudomonadota</taxon>
        <taxon>Gammaproteobacteria</taxon>
        <taxon>Enterobacterales</taxon>
        <taxon>Erwiniaceae</taxon>
        <taxon>Pantoea</taxon>
    </lineage>
</organism>
<reference evidence="3 4" key="1">
    <citation type="submission" date="2017-02" db="EMBL/GenBank/DDBJ databases">
        <title>Complete genome sequence of the drought resistance-promoting endophyte Pantoea alhagi LTYR-11Z.</title>
        <authorList>
            <person name="Zhang L."/>
        </authorList>
    </citation>
    <scope>NUCLEOTIDE SEQUENCE [LARGE SCALE GENOMIC DNA]</scope>
    <source>
        <strain evidence="3 4">LTYR-11Z</strain>
    </source>
</reference>
<dbReference type="InterPro" id="IPR051534">
    <property type="entry name" value="CBASS_pafABC_assoc_protein"/>
</dbReference>
<dbReference type="OrthoDB" id="9807255at2"/>
<dbReference type="PANTHER" id="PTHR34580:SF3">
    <property type="entry name" value="PROTEIN PAFB"/>
    <property type="match status" value="1"/>
</dbReference>
<dbReference type="Pfam" id="PF08279">
    <property type="entry name" value="HTH_11"/>
    <property type="match status" value="1"/>
</dbReference>
<dbReference type="InterPro" id="IPR026881">
    <property type="entry name" value="WYL_dom"/>
</dbReference>
<dbReference type="SUPFAM" id="SSF46785">
    <property type="entry name" value="Winged helix' DNA-binding domain"/>
    <property type="match status" value="1"/>
</dbReference>
<evidence type="ECO:0000313" key="4">
    <source>
        <dbReference type="Proteomes" id="UP000192900"/>
    </source>
</evidence>
<accession>A0A1W6B6I8</accession>